<evidence type="ECO:0000256" key="2">
    <source>
        <dbReference type="ARBA" id="ARBA00022670"/>
    </source>
</evidence>
<dbReference type="PROSITE" id="PS00138">
    <property type="entry name" value="SUBTILASE_SER"/>
    <property type="match status" value="1"/>
</dbReference>
<evidence type="ECO:0000256" key="5">
    <source>
        <dbReference type="PROSITE-ProRule" id="PRU01240"/>
    </source>
</evidence>
<dbReference type="KEGG" id="aram:KAR29_11455"/>
<dbReference type="PANTHER" id="PTHR43806">
    <property type="entry name" value="PEPTIDASE S8"/>
    <property type="match status" value="1"/>
</dbReference>
<evidence type="ECO:0000256" key="1">
    <source>
        <dbReference type="ARBA" id="ARBA00011073"/>
    </source>
</evidence>
<comment type="similarity">
    <text evidence="1 5">Belongs to the peptidase S8 family.</text>
</comment>
<dbReference type="InterPro" id="IPR036852">
    <property type="entry name" value="Peptidase_S8/S53_dom_sf"/>
</dbReference>
<dbReference type="RefSeq" id="WP_274373120.1">
    <property type="nucleotide sequence ID" value="NZ_CP072943.1"/>
</dbReference>
<evidence type="ECO:0000256" key="4">
    <source>
        <dbReference type="ARBA" id="ARBA00022825"/>
    </source>
</evidence>
<keyword evidence="4" id="KW-0720">Serine protease</keyword>
<feature type="domain" description="Peptidase S8/S53" evidence="6">
    <location>
        <begin position="87"/>
        <end position="300"/>
    </location>
</feature>
<dbReference type="InterPro" id="IPR000209">
    <property type="entry name" value="Peptidase_S8/S53_dom"/>
</dbReference>
<name>A0A9Q7ABB2_9BACT</name>
<keyword evidence="2" id="KW-0645">Protease</keyword>
<dbReference type="Proteomes" id="UP000671879">
    <property type="component" value="Chromosome"/>
</dbReference>
<evidence type="ECO:0000256" key="3">
    <source>
        <dbReference type="ARBA" id="ARBA00022801"/>
    </source>
</evidence>
<dbReference type="AlphaFoldDB" id="A0A9Q7ABB2"/>
<dbReference type="PROSITE" id="PS00137">
    <property type="entry name" value="SUBTILASE_HIS"/>
    <property type="match status" value="1"/>
</dbReference>
<dbReference type="Pfam" id="PF00082">
    <property type="entry name" value="Peptidase_S8"/>
    <property type="match status" value="1"/>
</dbReference>
<evidence type="ECO:0000313" key="7">
    <source>
        <dbReference type="EMBL" id="QTX31923.1"/>
    </source>
</evidence>
<keyword evidence="8" id="KW-1185">Reference proteome</keyword>
<dbReference type="InterPro" id="IPR015500">
    <property type="entry name" value="Peptidase_S8_subtilisin-rel"/>
</dbReference>
<dbReference type="PANTHER" id="PTHR43806:SF11">
    <property type="entry name" value="CEREVISIN-RELATED"/>
    <property type="match status" value="1"/>
</dbReference>
<gene>
    <name evidence="7" type="ORF">KAR29_11455</name>
</gene>
<proteinExistence type="inferred from homology"/>
<dbReference type="Gene3D" id="3.40.50.200">
    <property type="entry name" value="Peptidase S8/S53 domain"/>
    <property type="match status" value="2"/>
</dbReference>
<dbReference type="PRINTS" id="PR00723">
    <property type="entry name" value="SUBTILISIN"/>
</dbReference>
<dbReference type="GO" id="GO:0006508">
    <property type="term" value="P:proteolysis"/>
    <property type="evidence" value="ECO:0007669"/>
    <property type="project" value="UniProtKB-KW"/>
</dbReference>
<comment type="caution">
    <text evidence="5">Lacks conserved residue(s) required for the propagation of feature annotation.</text>
</comment>
<organism evidence="7 8">
    <name type="scientific">Aminithiophilus ramosus</name>
    <dbReference type="NCBI Taxonomy" id="3029084"/>
    <lineage>
        <taxon>Bacteria</taxon>
        <taxon>Thermotogati</taxon>
        <taxon>Synergistota</taxon>
        <taxon>Synergistia</taxon>
        <taxon>Synergistales</taxon>
        <taxon>Aminithiophilaceae</taxon>
        <taxon>Aminithiophilus</taxon>
    </lineage>
</organism>
<dbReference type="PROSITE" id="PS51892">
    <property type="entry name" value="SUBTILASE"/>
    <property type="match status" value="2"/>
</dbReference>
<dbReference type="InterPro" id="IPR023828">
    <property type="entry name" value="Peptidase_S8_Ser-AS"/>
</dbReference>
<keyword evidence="3" id="KW-0378">Hydrolase</keyword>
<evidence type="ECO:0000313" key="8">
    <source>
        <dbReference type="Proteomes" id="UP000671879"/>
    </source>
</evidence>
<dbReference type="SUPFAM" id="SSF52743">
    <property type="entry name" value="Subtilisin-like"/>
    <property type="match status" value="1"/>
</dbReference>
<dbReference type="GO" id="GO:0004252">
    <property type="term" value="F:serine-type endopeptidase activity"/>
    <property type="evidence" value="ECO:0007669"/>
    <property type="project" value="InterPro"/>
</dbReference>
<sequence>MIGLFVLLGLSGAAFAGSYLVYPGEGLTTASLSEAAAEGGALEGRVTREMPLSGALVAELSEEEAAGLSPRFSLVPADLPLYPAADPLVDADGHGTAVTGIVVGDRTGVCPYVEVVPVKVADDDGGTSTLWIQDALEHVISLAKGDLKGKKIIVNFSYSTTGNLTAPDSQYATFFANLYKSLASYNIFFVSAAGNSGLNLSAGYYAYPASVSASNEVTASAYRQSGSSVALDKTMNYGYDVVETAAPGTAVVTTNTLGGYTYMDGTSFAAPYVTGIAAYLWANQPGLTPTGVKEALLAMSTGRPAMDVIAGGPLSPELLMDPLPSGATSIPAAYTPHASAWQLDNVAVLRDYPDAFDFSDVVVVVWDTGVAADHPDLTAHLRTALAHDATAASASSSDGGGGGCSLGFAPASLLLVIPALLAAGRR</sequence>
<evidence type="ECO:0000259" key="6">
    <source>
        <dbReference type="Pfam" id="PF00082"/>
    </source>
</evidence>
<accession>A0A9Q7ABB2</accession>
<dbReference type="InterPro" id="IPR022398">
    <property type="entry name" value="Peptidase_S8_His-AS"/>
</dbReference>
<protein>
    <submittedName>
        <fullName evidence="7">S8 family serine peptidase</fullName>
    </submittedName>
</protein>
<reference evidence="8" key="1">
    <citation type="submission" date="2021-04" db="EMBL/GenBank/DDBJ databases">
        <title>A novel Synergistetes isolate from a pyrite-forming mixed culture.</title>
        <authorList>
            <person name="Bunk B."/>
            <person name="Sproer C."/>
            <person name="Spring S."/>
            <person name="Pester M."/>
        </authorList>
    </citation>
    <scope>NUCLEOTIDE SEQUENCE [LARGE SCALE GENOMIC DNA]</scope>
    <source>
        <strain evidence="8">J.5.4.2-T.3.5.2</strain>
    </source>
</reference>
<dbReference type="InterPro" id="IPR050131">
    <property type="entry name" value="Peptidase_S8_subtilisin-like"/>
</dbReference>
<dbReference type="EMBL" id="CP072943">
    <property type="protein sequence ID" value="QTX31923.1"/>
    <property type="molecule type" value="Genomic_DNA"/>
</dbReference>